<evidence type="ECO:0000313" key="1">
    <source>
        <dbReference type="EMBL" id="OXA64170.1"/>
    </source>
</evidence>
<dbReference type="Proteomes" id="UP000198287">
    <property type="component" value="Unassembled WGS sequence"/>
</dbReference>
<name>A0A226F481_FOLCA</name>
<evidence type="ECO:0000313" key="2">
    <source>
        <dbReference type="Proteomes" id="UP000198287"/>
    </source>
</evidence>
<gene>
    <name evidence="1" type="ORF">Fcan01_00616</name>
</gene>
<comment type="caution">
    <text evidence="1">The sequence shown here is derived from an EMBL/GenBank/DDBJ whole genome shotgun (WGS) entry which is preliminary data.</text>
</comment>
<protein>
    <submittedName>
        <fullName evidence="1">Uncharacterized protein</fullName>
    </submittedName>
</protein>
<dbReference type="AlphaFoldDB" id="A0A226F481"/>
<reference evidence="1 2" key="1">
    <citation type="submission" date="2015-12" db="EMBL/GenBank/DDBJ databases">
        <title>The genome of Folsomia candida.</title>
        <authorList>
            <person name="Faddeeva A."/>
            <person name="Derks M.F."/>
            <person name="Anvar Y."/>
            <person name="Smit S."/>
            <person name="Van Straalen N."/>
            <person name="Roelofs D."/>
        </authorList>
    </citation>
    <scope>NUCLEOTIDE SEQUENCE [LARGE SCALE GENOMIC DNA]</scope>
    <source>
        <strain evidence="1 2">VU population</strain>
        <tissue evidence="1">Whole body</tissue>
    </source>
</reference>
<proteinExistence type="predicted"/>
<accession>A0A226F481</accession>
<keyword evidence="2" id="KW-1185">Reference proteome</keyword>
<sequence>MQNLYLHITLPILTLTSGKQFFDIAPLKIFDGCVFNILANFETFNFITLLNLRDVSFILGNGTQHRFQRIFNKSDKILISARNSKSCLVFLIYPSAIPDIPSLLHGVAYANLNPRFVIIQTSWPVNALHNAYKKHPYCITTLFYARFNAGLITLPQIFATISRKRDSDKMELLRNEYTDMISWGLAQLFESGIYSKWDTNFELFFKMFLLTKGDKTNNLTSLNYFSLFVMSGMDTASSKEYDAALPQWRWKI</sequence>
<dbReference type="EMBL" id="LNIX01000001">
    <property type="protein sequence ID" value="OXA64170.1"/>
    <property type="molecule type" value="Genomic_DNA"/>
</dbReference>
<organism evidence="1 2">
    <name type="scientific">Folsomia candida</name>
    <name type="common">Springtail</name>
    <dbReference type="NCBI Taxonomy" id="158441"/>
    <lineage>
        <taxon>Eukaryota</taxon>
        <taxon>Metazoa</taxon>
        <taxon>Ecdysozoa</taxon>
        <taxon>Arthropoda</taxon>
        <taxon>Hexapoda</taxon>
        <taxon>Collembola</taxon>
        <taxon>Entomobryomorpha</taxon>
        <taxon>Isotomoidea</taxon>
        <taxon>Isotomidae</taxon>
        <taxon>Proisotominae</taxon>
        <taxon>Folsomia</taxon>
    </lineage>
</organism>